<name>A0A916Z4W9_9SPHN</name>
<dbReference type="OrthoDB" id="7933832at2"/>
<dbReference type="InterPro" id="IPR036890">
    <property type="entry name" value="HATPase_C_sf"/>
</dbReference>
<evidence type="ECO:0000256" key="3">
    <source>
        <dbReference type="ARBA" id="ARBA00022679"/>
    </source>
</evidence>
<evidence type="ECO:0000256" key="6">
    <source>
        <dbReference type="ARBA" id="ARBA00022840"/>
    </source>
</evidence>
<dbReference type="InterPro" id="IPR050351">
    <property type="entry name" value="BphY/WalK/GraS-like"/>
</dbReference>
<evidence type="ECO:0000256" key="2">
    <source>
        <dbReference type="ARBA" id="ARBA00012438"/>
    </source>
</evidence>
<dbReference type="SMART" id="SM00387">
    <property type="entry name" value="HATPase_c"/>
    <property type="match status" value="1"/>
</dbReference>
<evidence type="ECO:0000256" key="7">
    <source>
        <dbReference type="ARBA" id="ARBA00023012"/>
    </source>
</evidence>
<evidence type="ECO:0000313" key="9">
    <source>
        <dbReference type="EMBL" id="GGD76344.1"/>
    </source>
</evidence>
<dbReference type="InterPro" id="IPR005467">
    <property type="entry name" value="His_kinase_dom"/>
</dbReference>
<dbReference type="GO" id="GO:0007234">
    <property type="term" value="P:osmosensory signaling via phosphorelay pathway"/>
    <property type="evidence" value="ECO:0007669"/>
    <property type="project" value="TreeGrafter"/>
</dbReference>
<sequence length="452" mass="48618">MGDTVAITGAKAPLIARSDAADRMVEADDRLAALQRACGGDIPGMIAVPELLQLVRKARGYNMKLGRSLTMIHPAGSLSGWAEIEPGENGCTIRLSDWTAAENEAEPAHAPSDEAAETRLAIEQLLAEAVLWLDERQNIVALETECVELSPLVGKARQMRGQNWASLFELDGGKPPQWGVRSGIVGGIEGSQRRWHLMMAGGAGQGGNQLLIRRHEEVIASEPANDEDLLPDKLLADQLAPALDAPVRRIIRNGEIMRDRLAGPLAREYVSYAGDIVSAGQHLAGLAQALVDGDEAPEPELTTLDLCEIAEGACRLLTTRAARRQARFALRFHPAHAQGDRRWCMQILLNLLGNAVNYGPKGGEIFIDCSVEGNRARVSITDQGTTLSAQERELIFGKYERLGREEGGTGLGLHISRRLSEAMGGTLEVTPADGGGNCFTLRLPVAGKESQT</sequence>
<keyword evidence="6" id="KW-0067">ATP-binding</keyword>
<gene>
    <name evidence="9" type="ORF">GCM10010990_27490</name>
</gene>
<evidence type="ECO:0000259" key="8">
    <source>
        <dbReference type="PROSITE" id="PS50109"/>
    </source>
</evidence>
<dbReference type="PANTHER" id="PTHR42878">
    <property type="entry name" value="TWO-COMPONENT HISTIDINE KINASE"/>
    <property type="match status" value="1"/>
</dbReference>
<dbReference type="EC" id="2.7.13.3" evidence="2"/>
<evidence type="ECO:0000313" key="10">
    <source>
        <dbReference type="Proteomes" id="UP000612349"/>
    </source>
</evidence>
<keyword evidence="3" id="KW-0808">Transferase</keyword>
<reference evidence="9" key="1">
    <citation type="journal article" date="2014" name="Int. J. Syst. Evol. Microbiol.">
        <title>Complete genome sequence of Corynebacterium casei LMG S-19264T (=DSM 44701T), isolated from a smear-ripened cheese.</title>
        <authorList>
            <consortium name="US DOE Joint Genome Institute (JGI-PGF)"/>
            <person name="Walter F."/>
            <person name="Albersmeier A."/>
            <person name="Kalinowski J."/>
            <person name="Ruckert C."/>
        </authorList>
    </citation>
    <scope>NUCLEOTIDE SEQUENCE</scope>
    <source>
        <strain evidence="9">CGMCC 1.15360</strain>
    </source>
</reference>
<comment type="caution">
    <text evidence="9">The sequence shown here is derived from an EMBL/GenBank/DDBJ whole genome shotgun (WGS) entry which is preliminary data.</text>
</comment>
<dbReference type="GO" id="GO:0030295">
    <property type="term" value="F:protein kinase activator activity"/>
    <property type="evidence" value="ECO:0007669"/>
    <property type="project" value="TreeGrafter"/>
</dbReference>
<dbReference type="EMBL" id="BMIP01000006">
    <property type="protein sequence ID" value="GGD76344.1"/>
    <property type="molecule type" value="Genomic_DNA"/>
</dbReference>
<protein>
    <recommendedName>
        <fullName evidence="2">histidine kinase</fullName>
        <ecNumber evidence="2">2.7.13.3</ecNumber>
    </recommendedName>
</protein>
<dbReference type="PRINTS" id="PR00344">
    <property type="entry name" value="BCTRLSENSOR"/>
</dbReference>
<keyword evidence="4" id="KW-0547">Nucleotide-binding</keyword>
<dbReference type="InterPro" id="IPR004358">
    <property type="entry name" value="Sig_transdc_His_kin-like_C"/>
</dbReference>
<proteinExistence type="predicted"/>
<dbReference type="AlphaFoldDB" id="A0A916Z4W9"/>
<evidence type="ECO:0000256" key="5">
    <source>
        <dbReference type="ARBA" id="ARBA00022777"/>
    </source>
</evidence>
<dbReference type="PANTHER" id="PTHR42878:SF7">
    <property type="entry name" value="SENSOR HISTIDINE KINASE GLRK"/>
    <property type="match status" value="1"/>
</dbReference>
<dbReference type="GO" id="GO:0000156">
    <property type="term" value="F:phosphorelay response regulator activity"/>
    <property type="evidence" value="ECO:0007669"/>
    <property type="project" value="TreeGrafter"/>
</dbReference>
<dbReference type="InterPro" id="IPR003594">
    <property type="entry name" value="HATPase_dom"/>
</dbReference>
<comment type="catalytic activity">
    <reaction evidence="1">
        <text>ATP + protein L-histidine = ADP + protein N-phospho-L-histidine.</text>
        <dbReference type="EC" id="2.7.13.3"/>
    </reaction>
</comment>
<keyword evidence="5" id="KW-0418">Kinase</keyword>
<dbReference type="RefSeq" id="WP_156521905.1">
    <property type="nucleotide sequence ID" value="NZ_BMIP01000006.1"/>
</dbReference>
<organism evidence="9 10">
    <name type="scientific">Croceicoccus mobilis</name>
    <dbReference type="NCBI Taxonomy" id="1703339"/>
    <lineage>
        <taxon>Bacteria</taxon>
        <taxon>Pseudomonadati</taxon>
        <taxon>Pseudomonadota</taxon>
        <taxon>Alphaproteobacteria</taxon>
        <taxon>Sphingomonadales</taxon>
        <taxon>Erythrobacteraceae</taxon>
        <taxon>Croceicoccus</taxon>
    </lineage>
</organism>
<keyword evidence="7" id="KW-0902">Two-component regulatory system</keyword>
<dbReference type="Gene3D" id="3.30.565.10">
    <property type="entry name" value="Histidine kinase-like ATPase, C-terminal domain"/>
    <property type="match status" value="1"/>
</dbReference>
<evidence type="ECO:0000256" key="4">
    <source>
        <dbReference type="ARBA" id="ARBA00022741"/>
    </source>
</evidence>
<dbReference type="Proteomes" id="UP000612349">
    <property type="component" value="Unassembled WGS sequence"/>
</dbReference>
<dbReference type="SUPFAM" id="SSF55874">
    <property type="entry name" value="ATPase domain of HSP90 chaperone/DNA topoisomerase II/histidine kinase"/>
    <property type="match status" value="1"/>
</dbReference>
<reference evidence="9" key="2">
    <citation type="submission" date="2020-09" db="EMBL/GenBank/DDBJ databases">
        <authorList>
            <person name="Sun Q."/>
            <person name="Zhou Y."/>
        </authorList>
    </citation>
    <scope>NUCLEOTIDE SEQUENCE</scope>
    <source>
        <strain evidence="9">CGMCC 1.15360</strain>
    </source>
</reference>
<dbReference type="GO" id="GO:0004673">
    <property type="term" value="F:protein histidine kinase activity"/>
    <property type="evidence" value="ECO:0007669"/>
    <property type="project" value="UniProtKB-EC"/>
</dbReference>
<feature type="domain" description="Histidine kinase" evidence="8">
    <location>
        <begin position="238"/>
        <end position="447"/>
    </location>
</feature>
<keyword evidence="10" id="KW-1185">Reference proteome</keyword>
<dbReference type="PROSITE" id="PS50109">
    <property type="entry name" value="HIS_KIN"/>
    <property type="match status" value="1"/>
</dbReference>
<evidence type="ECO:0000256" key="1">
    <source>
        <dbReference type="ARBA" id="ARBA00000085"/>
    </source>
</evidence>
<dbReference type="Pfam" id="PF02518">
    <property type="entry name" value="HATPase_c"/>
    <property type="match status" value="1"/>
</dbReference>
<dbReference type="GO" id="GO:0005524">
    <property type="term" value="F:ATP binding"/>
    <property type="evidence" value="ECO:0007669"/>
    <property type="project" value="UniProtKB-KW"/>
</dbReference>
<accession>A0A916Z4W9</accession>